<organism evidence="2 3">
    <name type="scientific">Cherax quadricarinatus</name>
    <name type="common">Australian red claw crayfish</name>
    <dbReference type="NCBI Taxonomy" id="27406"/>
    <lineage>
        <taxon>Eukaryota</taxon>
        <taxon>Metazoa</taxon>
        <taxon>Ecdysozoa</taxon>
        <taxon>Arthropoda</taxon>
        <taxon>Crustacea</taxon>
        <taxon>Multicrustacea</taxon>
        <taxon>Malacostraca</taxon>
        <taxon>Eumalacostraca</taxon>
        <taxon>Eucarida</taxon>
        <taxon>Decapoda</taxon>
        <taxon>Pleocyemata</taxon>
        <taxon>Astacidea</taxon>
        <taxon>Parastacoidea</taxon>
        <taxon>Parastacidae</taxon>
        <taxon>Cherax</taxon>
    </lineage>
</organism>
<feature type="non-terminal residue" evidence="2">
    <location>
        <position position="1"/>
    </location>
</feature>
<proteinExistence type="predicted"/>
<evidence type="ECO:0000313" key="3">
    <source>
        <dbReference type="Proteomes" id="UP001445076"/>
    </source>
</evidence>
<keyword evidence="3" id="KW-1185">Reference proteome</keyword>
<evidence type="ECO:0000313" key="2">
    <source>
        <dbReference type="EMBL" id="KAK8738800.1"/>
    </source>
</evidence>
<dbReference type="EMBL" id="JARKIK010000038">
    <property type="protein sequence ID" value="KAK8738800.1"/>
    <property type="molecule type" value="Genomic_DNA"/>
</dbReference>
<protein>
    <submittedName>
        <fullName evidence="2">Uncharacterized protein</fullName>
    </submittedName>
</protein>
<keyword evidence="1" id="KW-0472">Membrane</keyword>
<evidence type="ECO:0000256" key="1">
    <source>
        <dbReference type="SAM" id="Phobius"/>
    </source>
</evidence>
<dbReference type="AlphaFoldDB" id="A0AAW0X6Q9"/>
<sequence length="104" mass="11615">PASVRLLHQTCTQHLLSTLKMVMLRVSLTVLAVVLIVGVDANPLIRVSPFSGPPIPRVDRCLLACDVCYKEESLLQCANECIKDRGRMNLEWSVTCPFFDTSRN</sequence>
<dbReference type="Proteomes" id="UP001445076">
    <property type="component" value="Unassembled WGS sequence"/>
</dbReference>
<keyword evidence="1" id="KW-1133">Transmembrane helix</keyword>
<name>A0AAW0X6Q9_CHEQU</name>
<gene>
    <name evidence="2" type="ORF">OTU49_003680</name>
</gene>
<reference evidence="2 3" key="1">
    <citation type="journal article" date="2024" name="BMC Genomics">
        <title>Genome assembly of redclaw crayfish (Cherax quadricarinatus) provides insights into its immune adaptation and hypoxia tolerance.</title>
        <authorList>
            <person name="Liu Z."/>
            <person name="Zheng J."/>
            <person name="Li H."/>
            <person name="Fang K."/>
            <person name="Wang S."/>
            <person name="He J."/>
            <person name="Zhou D."/>
            <person name="Weng S."/>
            <person name="Chi M."/>
            <person name="Gu Z."/>
            <person name="He J."/>
            <person name="Li F."/>
            <person name="Wang M."/>
        </authorList>
    </citation>
    <scope>NUCLEOTIDE SEQUENCE [LARGE SCALE GENOMIC DNA]</scope>
    <source>
        <strain evidence="2">ZL_2023a</strain>
    </source>
</reference>
<accession>A0AAW0X6Q9</accession>
<feature type="transmembrane region" description="Helical" evidence="1">
    <location>
        <begin position="22"/>
        <end position="41"/>
    </location>
</feature>
<comment type="caution">
    <text evidence="2">The sequence shown here is derived from an EMBL/GenBank/DDBJ whole genome shotgun (WGS) entry which is preliminary data.</text>
</comment>
<keyword evidence="1" id="KW-0812">Transmembrane</keyword>